<keyword evidence="2" id="KW-0997">Cell inner membrane</keyword>
<keyword evidence="11" id="KW-1185">Reference proteome</keyword>
<comment type="similarity">
    <text evidence="4">Belongs to the methyl-accepting chemotaxis (MCP) protein family.</text>
</comment>
<protein>
    <submittedName>
        <fullName evidence="10">Methyl-accepting chemotaxis protein</fullName>
    </submittedName>
</protein>
<evidence type="ECO:0000256" key="6">
    <source>
        <dbReference type="SAM" id="Phobius"/>
    </source>
</evidence>
<dbReference type="InterPro" id="IPR004090">
    <property type="entry name" value="Chemotax_Me-accpt_rcpt"/>
</dbReference>
<gene>
    <name evidence="10" type="ORF">SAMN05216175_11220</name>
</gene>
<feature type="domain" description="T-SNARE coiled-coil homology" evidence="8">
    <location>
        <begin position="543"/>
        <end position="597"/>
    </location>
</feature>
<keyword evidence="6" id="KW-1133">Transmembrane helix</keyword>
<evidence type="ECO:0000256" key="4">
    <source>
        <dbReference type="ARBA" id="ARBA00029447"/>
    </source>
</evidence>
<evidence type="ECO:0000259" key="9">
    <source>
        <dbReference type="PROSITE" id="PS50885"/>
    </source>
</evidence>
<dbReference type="InterPro" id="IPR032255">
    <property type="entry name" value="HBM"/>
</dbReference>
<dbReference type="Pfam" id="PF00672">
    <property type="entry name" value="HAMP"/>
    <property type="match status" value="1"/>
</dbReference>
<dbReference type="RefSeq" id="WP_090729074.1">
    <property type="nucleotide sequence ID" value="NZ_FOOU01000012.1"/>
</dbReference>
<dbReference type="GO" id="GO:0004888">
    <property type="term" value="F:transmembrane signaling receptor activity"/>
    <property type="evidence" value="ECO:0007669"/>
    <property type="project" value="InterPro"/>
</dbReference>
<dbReference type="InterPro" id="IPR003660">
    <property type="entry name" value="HAMP_dom"/>
</dbReference>
<evidence type="ECO:0000313" key="11">
    <source>
        <dbReference type="Proteomes" id="UP000198623"/>
    </source>
</evidence>
<comment type="subcellular location">
    <subcellularLocation>
        <location evidence="1">Cell inner membrane</location>
        <topology evidence="1">Multi-pass membrane protein</topology>
    </subcellularLocation>
</comment>
<sequence length="621" mass="68576">MTIRVKLIMLVVFMIVSIAVMFGLQNHTIDKTKSLEKTVYQVSELNVNMLLLRKHEKDFLARDDAQYISKFDKDSENFSNNILRLISDLESLETSSDAMQQLLEILKSYHQSFHELARMKIKIGLSEEEGLRGSLRSSVKSAEKIVRDINDFEVLSWLLQLRRNEKDFLLRADLKYVDKFDANYQIFMSILENRDIPQNRLSDISKKLENYKNDFQMLVKTFEEGGLDSKSGLLGKMRITIHKSEELLETTGSQIKAFSSEKIGELETLSAIIAILIGIISTFFALYIALSIIRPLDVLNKVMLAAKENKDLTLEFHSKNKDEISSMGGSFNNMMSEFKALMGEVSMSSIQLSSAAEEVSSIAVETAKGLNFQRDEVSQVASSINEMNGAMREISENTDRTAATAQESQASAVHSQRIIEKAISDIELMASEAELSFTAITKLEKESEAICSVLDVIKGIAEQTNLLSLNAAIEAARAGDSGRGFAVVADEVRALAARTQTSTVEIDAMISSLQHQTGIVAKMINKSVELSRISSQGAAASIDSLHVINTGANHIVDMTTQVAAAVEEQAAVAEMITKNTDKIKDIVDMSSEQVAQNSVASDDVANQASLLHSIIAKFKTV</sequence>
<keyword evidence="2" id="KW-1003">Cell membrane</keyword>
<reference evidence="11" key="1">
    <citation type="submission" date="2016-10" db="EMBL/GenBank/DDBJ databases">
        <authorList>
            <person name="Varghese N."/>
            <person name="Submissions S."/>
        </authorList>
    </citation>
    <scope>NUCLEOTIDE SEQUENCE [LARGE SCALE GENOMIC DNA]</scope>
    <source>
        <strain evidence="11">CGMCC 1.10971</strain>
    </source>
</reference>
<dbReference type="AlphaFoldDB" id="A0A1I2U5U7"/>
<dbReference type="Pfam" id="PF00015">
    <property type="entry name" value="MCPsignal"/>
    <property type="match status" value="1"/>
</dbReference>
<dbReference type="EMBL" id="FOOU01000012">
    <property type="protein sequence ID" value="SFG72448.1"/>
    <property type="molecule type" value="Genomic_DNA"/>
</dbReference>
<proteinExistence type="inferred from homology"/>
<dbReference type="SUPFAM" id="SSF58104">
    <property type="entry name" value="Methyl-accepting chemotaxis protein (MCP) signaling domain"/>
    <property type="match status" value="1"/>
</dbReference>
<name>A0A1I2U5U7_9GAMM</name>
<feature type="transmembrane region" description="Helical" evidence="6">
    <location>
        <begin position="269"/>
        <end position="293"/>
    </location>
</feature>
<evidence type="ECO:0000256" key="2">
    <source>
        <dbReference type="ARBA" id="ARBA00022519"/>
    </source>
</evidence>
<dbReference type="GO" id="GO:0006935">
    <property type="term" value="P:chemotaxis"/>
    <property type="evidence" value="ECO:0007669"/>
    <property type="project" value="InterPro"/>
</dbReference>
<organism evidence="10 11">
    <name type="scientific">Neptunomonas qingdaonensis</name>
    <dbReference type="NCBI Taxonomy" id="1045558"/>
    <lineage>
        <taxon>Bacteria</taxon>
        <taxon>Pseudomonadati</taxon>
        <taxon>Pseudomonadota</taxon>
        <taxon>Gammaproteobacteria</taxon>
        <taxon>Oceanospirillales</taxon>
        <taxon>Oceanospirillaceae</taxon>
        <taxon>Neptunomonas</taxon>
    </lineage>
</organism>
<dbReference type="PROSITE" id="PS50111">
    <property type="entry name" value="CHEMOTAXIS_TRANSDUC_2"/>
    <property type="match status" value="1"/>
</dbReference>
<evidence type="ECO:0000256" key="3">
    <source>
        <dbReference type="ARBA" id="ARBA00023224"/>
    </source>
</evidence>
<keyword evidence="6" id="KW-0472">Membrane</keyword>
<evidence type="ECO:0000259" key="8">
    <source>
        <dbReference type="PROSITE" id="PS50192"/>
    </source>
</evidence>
<dbReference type="InterPro" id="IPR004089">
    <property type="entry name" value="MCPsignal_dom"/>
</dbReference>
<dbReference type="SMART" id="SM01358">
    <property type="entry name" value="HBM"/>
    <property type="match status" value="1"/>
</dbReference>
<evidence type="ECO:0000256" key="5">
    <source>
        <dbReference type="PROSITE-ProRule" id="PRU00284"/>
    </source>
</evidence>
<dbReference type="PROSITE" id="PS50192">
    <property type="entry name" value="T_SNARE"/>
    <property type="match status" value="1"/>
</dbReference>
<dbReference type="Proteomes" id="UP000198623">
    <property type="component" value="Unassembled WGS sequence"/>
</dbReference>
<evidence type="ECO:0000313" key="10">
    <source>
        <dbReference type="EMBL" id="SFG72448.1"/>
    </source>
</evidence>
<feature type="transmembrane region" description="Helical" evidence="6">
    <location>
        <begin position="7"/>
        <end position="24"/>
    </location>
</feature>
<evidence type="ECO:0000259" key="7">
    <source>
        <dbReference type="PROSITE" id="PS50111"/>
    </source>
</evidence>
<dbReference type="Gene3D" id="1.10.287.950">
    <property type="entry name" value="Methyl-accepting chemotaxis protein"/>
    <property type="match status" value="1"/>
</dbReference>
<dbReference type="GO" id="GO:0005886">
    <property type="term" value="C:plasma membrane"/>
    <property type="evidence" value="ECO:0007669"/>
    <property type="project" value="UniProtKB-SubCell"/>
</dbReference>
<keyword evidence="3 5" id="KW-0807">Transducer</keyword>
<dbReference type="SMART" id="SM00283">
    <property type="entry name" value="MA"/>
    <property type="match status" value="1"/>
</dbReference>
<dbReference type="PANTHER" id="PTHR32089">
    <property type="entry name" value="METHYL-ACCEPTING CHEMOTAXIS PROTEIN MCPB"/>
    <property type="match status" value="1"/>
</dbReference>
<feature type="domain" description="HAMP" evidence="9">
    <location>
        <begin position="290"/>
        <end position="343"/>
    </location>
</feature>
<dbReference type="InterPro" id="IPR000727">
    <property type="entry name" value="T_SNARE_dom"/>
</dbReference>
<keyword evidence="6" id="KW-0812">Transmembrane</keyword>
<dbReference type="OrthoDB" id="8724845at2"/>
<dbReference type="STRING" id="1045558.SAMN05216175_11220"/>
<evidence type="ECO:0000256" key="1">
    <source>
        <dbReference type="ARBA" id="ARBA00004429"/>
    </source>
</evidence>
<dbReference type="PROSITE" id="PS50885">
    <property type="entry name" value="HAMP"/>
    <property type="match status" value="1"/>
</dbReference>
<dbReference type="PRINTS" id="PR00260">
    <property type="entry name" value="CHEMTRNSDUCR"/>
</dbReference>
<dbReference type="FunFam" id="1.10.287.950:FF:000001">
    <property type="entry name" value="Methyl-accepting chemotaxis sensory transducer"/>
    <property type="match status" value="1"/>
</dbReference>
<feature type="domain" description="Methyl-accepting transducer" evidence="7">
    <location>
        <begin position="348"/>
        <end position="584"/>
    </location>
</feature>
<accession>A0A1I2U5U7</accession>
<dbReference type="GO" id="GO:0007165">
    <property type="term" value="P:signal transduction"/>
    <property type="evidence" value="ECO:0007669"/>
    <property type="project" value="UniProtKB-KW"/>
</dbReference>
<dbReference type="PANTHER" id="PTHR32089:SF112">
    <property type="entry name" value="LYSOZYME-LIKE PROTEIN-RELATED"/>
    <property type="match status" value="1"/>
</dbReference>